<feature type="transmembrane region" description="Helical" evidence="10">
    <location>
        <begin position="748"/>
        <end position="770"/>
    </location>
</feature>
<evidence type="ECO:0000256" key="1">
    <source>
        <dbReference type="ARBA" id="ARBA00004141"/>
    </source>
</evidence>
<evidence type="ECO:0000256" key="7">
    <source>
        <dbReference type="ARBA" id="ARBA00022989"/>
    </source>
</evidence>
<feature type="compositionally biased region" description="Polar residues" evidence="9">
    <location>
        <begin position="113"/>
        <end position="143"/>
    </location>
</feature>
<dbReference type="EMBL" id="LUCM01002735">
    <property type="protein sequence ID" value="KAA0196904.1"/>
    <property type="molecule type" value="Genomic_DNA"/>
</dbReference>
<dbReference type="GO" id="GO:0005524">
    <property type="term" value="F:ATP binding"/>
    <property type="evidence" value="ECO:0007669"/>
    <property type="project" value="UniProtKB-KW"/>
</dbReference>
<keyword evidence="7 10" id="KW-1133">Transmembrane helix</keyword>
<dbReference type="PANTHER" id="PTHR48041">
    <property type="entry name" value="ABC TRANSPORTER G FAMILY MEMBER 28"/>
    <property type="match status" value="1"/>
</dbReference>
<dbReference type="FunFam" id="3.40.50.300:FF:000622">
    <property type="entry name" value="ATP-binding cassette sub-family G member 2"/>
    <property type="match status" value="1"/>
</dbReference>
<evidence type="ECO:0000256" key="6">
    <source>
        <dbReference type="ARBA" id="ARBA00022840"/>
    </source>
</evidence>
<dbReference type="OrthoDB" id="66620at2759"/>
<feature type="transmembrane region" description="Helical" evidence="10">
    <location>
        <begin position="684"/>
        <end position="709"/>
    </location>
</feature>
<evidence type="ECO:0000313" key="12">
    <source>
        <dbReference type="EMBL" id="KAA0196904.1"/>
    </source>
</evidence>
<feature type="transmembrane region" description="Helical" evidence="10">
    <location>
        <begin position="782"/>
        <end position="799"/>
    </location>
</feature>
<organism evidence="12 13">
    <name type="scientific">Fasciolopsis buskii</name>
    <dbReference type="NCBI Taxonomy" id="27845"/>
    <lineage>
        <taxon>Eukaryota</taxon>
        <taxon>Metazoa</taxon>
        <taxon>Spiralia</taxon>
        <taxon>Lophotrochozoa</taxon>
        <taxon>Platyhelminthes</taxon>
        <taxon>Trematoda</taxon>
        <taxon>Digenea</taxon>
        <taxon>Plagiorchiida</taxon>
        <taxon>Echinostomata</taxon>
        <taxon>Echinostomatoidea</taxon>
        <taxon>Fasciolidae</taxon>
        <taxon>Fasciolopsis</taxon>
    </lineage>
</organism>
<evidence type="ECO:0000256" key="4">
    <source>
        <dbReference type="ARBA" id="ARBA00022692"/>
    </source>
</evidence>
<comment type="caution">
    <text evidence="12">The sequence shown here is derived from an EMBL/GenBank/DDBJ whole genome shotgun (WGS) entry which is preliminary data.</text>
</comment>
<dbReference type="GO" id="GO:0140359">
    <property type="term" value="F:ABC-type transporter activity"/>
    <property type="evidence" value="ECO:0007669"/>
    <property type="project" value="InterPro"/>
</dbReference>
<keyword evidence="6 12" id="KW-0067">ATP-binding</keyword>
<keyword evidence="3" id="KW-0813">Transport</keyword>
<dbReference type="GO" id="GO:0016324">
    <property type="term" value="C:apical plasma membrane"/>
    <property type="evidence" value="ECO:0007669"/>
    <property type="project" value="UniProtKB-ARBA"/>
</dbReference>
<feature type="compositionally biased region" description="Basic and acidic residues" evidence="9">
    <location>
        <begin position="21"/>
        <end position="38"/>
    </location>
</feature>
<dbReference type="InterPro" id="IPR050352">
    <property type="entry name" value="ABCG_transporters"/>
</dbReference>
<feature type="transmembrane region" description="Helical" evidence="10">
    <location>
        <begin position="607"/>
        <end position="630"/>
    </location>
</feature>
<comment type="similarity">
    <text evidence="2">Belongs to the ABC transporter superfamily. ABCG family. Eye pigment precursor importer (TC 3.A.1.204) subfamily.</text>
</comment>
<evidence type="ECO:0000259" key="11">
    <source>
        <dbReference type="PROSITE" id="PS50893"/>
    </source>
</evidence>
<dbReference type="InterPro" id="IPR003439">
    <property type="entry name" value="ABC_transporter-like_ATP-bd"/>
</dbReference>
<dbReference type="SUPFAM" id="SSF52540">
    <property type="entry name" value="P-loop containing nucleoside triphosphate hydrolases"/>
    <property type="match status" value="1"/>
</dbReference>
<keyword evidence="4 10" id="KW-0812">Transmembrane</keyword>
<dbReference type="AlphaFoldDB" id="A0A8E0S4N8"/>
<comment type="subcellular location">
    <subcellularLocation>
        <location evidence="1">Membrane</location>
        <topology evidence="1">Multi-pass membrane protein</topology>
    </subcellularLocation>
</comment>
<sequence>MRDSAKNGRVDNRESNVNSLESERRSQSLNADRNKANEWIKIIDSPPPSPPQPPPLPPRPRRSRLEGSNLIRWPSDSDLFRNPYPMVREVPINNDVTQSQTATISLRGDVRVPNSQGDQQQLQNVSSTTNGNDTFRPTGQPSSEGVEFSQWDGTLCQPTAMATNQVQRAVYSRPTHGGSAPDSSKSYRRLSNVSAVVPLSGLSPFSAGFARDSSFAAGHRVGHDQPNFPTSGESVISYRTAINGATLSFHHIRYEVKMKKMPWSRAVTRTVLDDVSGILRPGVNAIMGPTGSGKSSLLDVLAGRKDPRFLSGQVLVDGAPQPKNFKCMSGYVVQDDIVMGTLTVRENLYFSAALRMTLRCSKAERKQKVDEIIDELGLTAVADSKIGTDLIRGVSGGERKRTNIGMELITDPSVLFLDEPTTGLDAFMAGQVIKTLKNLSRRGRTIIFSIHQPKYSIYKLFDTLTLVCRGRLVYHGPAKQHPIRYFINLGYECENHNNPPDFFLDILHGEAPQRVVNGPDLNRALDEPEQMHLVGDRLVREWDQSPECQSIMKKVNAIASNLSENPDQLHKTKRRKNASEISYAVPFCRQLNQVCWRTSVNLLRDPLASVVQTLVYLFFAIAMGTVYFKMNKSLESGIQNRAGLFFFSTLQVVFVNLGSIELFIKERVLFIHENSSGYYRVSVYFFSKILCDIFPTKVLPVLLFMPICYWMAGLRPDAGAFFFFELILSLTTLAAAGIALFISASFTLFGIANVIVSIVYVFMMVFGGYLINLKSMGAWLSWLRYLSIFRYSLGGLMIMEMKPLEFCPTANISATNSTEERKCEPGTKYLYDQDFGYQTAWDLWMNVFGQTMITVGFYILCYIQLRRIKKYK</sequence>
<evidence type="ECO:0000256" key="8">
    <source>
        <dbReference type="ARBA" id="ARBA00023136"/>
    </source>
</evidence>
<keyword evidence="8 10" id="KW-0472">Membrane</keyword>
<keyword evidence="13" id="KW-1185">Reference proteome</keyword>
<dbReference type="Pfam" id="PF00005">
    <property type="entry name" value="ABC_tran"/>
    <property type="match status" value="1"/>
</dbReference>
<dbReference type="PROSITE" id="PS50893">
    <property type="entry name" value="ABC_TRANSPORTER_2"/>
    <property type="match status" value="1"/>
</dbReference>
<name>A0A8E0S4N8_9TREM</name>
<accession>A0A8E0S4N8</accession>
<dbReference type="Gene3D" id="3.40.50.300">
    <property type="entry name" value="P-loop containing nucleotide triphosphate hydrolases"/>
    <property type="match status" value="1"/>
</dbReference>
<dbReference type="PANTHER" id="PTHR48041:SF116">
    <property type="entry name" value="PROTEIN BROWN"/>
    <property type="match status" value="1"/>
</dbReference>
<evidence type="ECO:0000256" key="9">
    <source>
        <dbReference type="SAM" id="MobiDB-lite"/>
    </source>
</evidence>
<protein>
    <submittedName>
        <fullName evidence="12">Placenta-specific ATP-binding cassette transporter</fullName>
    </submittedName>
</protein>
<gene>
    <name evidence="12" type="ORF">FBUS_05664</name>
</gene>
<dbReference type="CDD" id="cd03213">
    <property type="entry name" value="ABCG_EPDR"/>
    <property type="match status" value="1"/>
</dbReference>
<evidence type="ECO:0000256" key="10">
    <source>
        <dbReference type="SAM" id="Phobius"/>
    </source>
</evidence>
<feature type="transmembrane region" description="Helical" evidence="10">
    <location>
        <begin position="642"/>
        <end position="664"/>
    </location>
</feature>
<feature type="transmembrane region" description="Helical" evidence="10">
    <location>
        <begin position="843"/>
        <end position="863"/>
    </location>
</feature>
<feature type="compositionally biased region" description="Pro residues" evidence="9">
    <location>
        <begin position="45"/>
        <end position="58"/>
    </location>
</feature>
<evidence type="ECO:0000256" key="2">
    <source>
        <dbReference type="ARBA" id="ARBA00005814"/>
    </source>
</evidence>
<feature type="domain" description="ABC transporter" evidence="11">
    <location>
        <begin position="256"/>
        <end position="494"/>
    </location>
</feature>
<feature type="compositionally biased region" description="Basic and acidic residues" evidence="9">
    <location>
        <begin position="1"/>
        <end position="14"/>
    </location>
</feature>
<feature type="region of interest" description="Disordered" evidence="9">
    <location>
        <begin position="110"/>
        <end position="148"/>
    </location>
</feature>
<dbReference type="Proteomes" id="UP000728185">
    <property type="component" value="Unassembled WGS sequence"/>
</dbReference>
<feature type="transmembrane region" description="Helical" evidence="10">
    <location>
        <begin position="721"/>
        <end position="742"/>
    </location>
</feature>
<dbReference type="GO" id="GO:0016887">
    <property type="term" value="F:ATP hydrolysis activity"/>
    <property type="evidence" value="ECO:0007669"/>
    <property type="project" value="InterPro"/>
</dbReference>
<evidence type="ECO:0000256" key="5">
    <source>
        <dbReference type="ARBA" id="ARBA00022741"/>
    </source>
</evidence>
<dbReference type="InterPro" id="IPR003593">
    <property type="entry name" value="AAA+_ATPase"/>
</dbReference>
<reference evidence="12" key="1">
    <citation type="submission" date="2019-05" db="EMBL/GenBank/DDBJ databases">
        <title>Annotation for the trematode Fasciolopsis buski.</title>
        <authorList>
            <person name="Choi Y.-J."/>
        </authorList>
    </citation>
    <scope>NUCLEOTIDE SEQUENCE</scope>
    <source>
        <strain evidence="12">HT</strain>
        <tissue evidence="12">Whole worm</tissue>
    </source>
</reference>
<proteinExistence type="inferred from homology"/>
<keyword evidence="5" id="KW-0547">Nucleotide-binding</keyword>
<dbReference type="SMART" id="SM00382">
    <property type="entry name" value="AAA"/>
    <property type="match status" value="1"/>
</dbReference>
<dbReference type="Pfam" id="PF01061">
    <property type="entry name" value="ABC2_membrane"/>
    <property type="match status" value="1"/>
</dbReference>
<feature type="region of interest" description="Disordered" evidence="9">
    <location>
        <begin position="1"/>
        <end position="80"/>
    </location>
</feature>
<dbReference type="InterPro" id="IPR027417">
    <property type="entry name" value="P-loop_NTPase"/>
</dbReference>
<evidence type="ECO:0000256" key="3">
    <source>
        <dbReference type="ARBA" id="ARBA00022448"/>
    </source>
</evidence>
<dbReference type="GO" id="GO:0008514">
    <property type="term" value="F:organic anion transmembrane transporter activity"/>
    <property type="evidence" value="ECO:0007669"/>
    <property type="project" value="UniProtKB-ARBA"/>
</dbReference>
<dbReference type="GO" id="GO:0015562">
    <property type="term" value="F:efflux transmembrane transporter activity"/>
    <property type="evidence" value="ECO:0007669"/>
    <property type="project" value="UniProtKB-ARBA"/>
</dbReference>
<dbReference type="InterPro" id="IPR013525">
    <property type="entry name" value="ABC2_TM"/>
</dbReference>
<evidence type="ECO:0000313" key="13">
    <source>
        <dbReference type="Proteomes" id="UP000728185"/>
    </source>
</evidence>